<dbReference type="InterPro" id="IPR049730">
    <property type="entry name" value="SNF2/RAD54-like_C"/>
</dbReference>
<feature type="domain" description="Helicase C-terminal" evidence="2">
    <location>
        <begin position="325"/>
        <end position="476"/>
    </location>
</feature>
<keyword evidence="1" id="KW-0378">Hydrolase</keyword>
<dbReference type="InterPro" id="IPR001650">
    <property type="entry name" value="Helicase_C-like"/>
</dbReference>
<dbReference type="Proteomes" id="UP000264330">
    <property type="component" value="Unassembled WGS sequence"/>
</dbReference>
<dbReference type="SMART" id="SM00487">
    <property type="entry name" value="DEXDc"/>
    <property type="match status" value="1"/>
</dbReference>
<sequence>MKYKFKTKPYSHQLAALEKSWNRETYAYFMEMGTGKTKVLIDNVAMLYDRGKIDGALIISPKGVMDTWYSQELPAHLPNHIENVSVLWQANITKSQSNKLGTLFKTDERLHILVMNVEALSTQKGLSFAQKFLFSHKTLMCIDESTTIKNPKAKRTKNIIALAPRAQYRRILTGSPVTKNPLDLYSQCEFLNEEHLDFTSYYAFRNRYAEMKTLHLSGRSIQVVSHFKNLDELAEQLKTFSYRVLKEDCLDLPEKIYMKREIELSDEQKKVYEQMKETALADLNGKHITTMTVLTQLMRLQQITCGHFVADDGTIQEIKNNRLSELMDILEEVEGKAIIWAHWQRDVKNIKEAITKKHGPCSVVDYYGLTPQDQRKRNKDNFQKDPKVRFFVGTPQTGGYGLTLTAANTVIYYSNGYDLEKRIQSEDRAHRIGQKKSVTYVDILAEETVDEKIVKSLRKKINIASKVMGEELKSWI</sequence>
<dbReference type="SUPFAM" id="SSF52540">
    <property type="entry name" value="P-loop containing nucleoside triphosphate hydrolases"/>
    <property type="match status" value="2"/>
</dbReference>
<organism evidence="3 4">
    <name type="scientific">Zunongwangia profunda</name>
    <dbReference type="NCBI Taxonomy" id="398743"/>
    <lineage>
        <taxon>Bacteria</taxon>
        <taxon>Pseudomonadati</taxon>
        <taxon>Bacteroidota</taxon>
        <taxon>Flavobacteriia</taxon>
        <taxon>Flavobacteriales</taxon>
        <taxon>Flavobacteriaceae</taxon>
        <taxon>Zunongwangia</taxon>
    </lineage>
</organism>
<dbReference type="Gene3D" id="3.40.50.10810">
    <property type="entry name" value="Tandem AAA-ATPase domain"/>
    <property type="match status" value="1"/>
</dbReference>
<dbReference type="Gene3D" id="3.40.50.300">
    <property type="entry name" value="P-loop containing nucleotide triphosphate hydrolases"/>
    <property type="match status" value="1"/>
</dbReference>
<dbReference type="EMBL" id="DPMF01000045">
    <property type="protein sequence ID" value="HCV79852.1"/>
    <property type="molecule type" value="Genomic_DNA"/>
</dbReference>
<evidence type="ECO:0000313" key="3">
    <source>
        <dbReference type="EMBL" id="HCV79852.1"/>
    </source>
</evidence>
<dbReference type="PANTHER" id="PTHR45766:SF6">
    <property type="entry name" value="SWI_SNF-RELATED MATRIX-ASSOCIATED ACTIN-DEPENDENT REGULATOR OF CHROMATIN SUBFAMILY A-LIKE PROTEIN 1"/>
    <property type="match status" value="1"/>
</dbReference>
<dbReference type="CDD" id="cd18793">
    <property type="entry name" value="SF2_C_SNF"/>
    <property type="match status" value="1"/>
</dbReference>
<dbReference type="GO" id="GO:0016787">
    <property type="term" value="F:hydrolase activity"/>
    <property type="evidence" value="ECO:0007669"/>
    <property type="project" value="UniProtKB-KW"/>
</dbReference>
<dbReference type="InterPro" id="IPR027417">
    <property type="entry name" value="P-loop_NTPase"/>
</dbReference>
<dbReference type="InterPro" id="IPR000330">
    <property type="entry name" value="SNF2_N"/>
</dbReference>
<dbReference type="InterPro" id="IPR038718">
    <property type="entry name" value="SNF2-like_sf"/>
</dbReference>
<dbReference type="Pfam" id="PF00271">
    <property type="entry name" value="Helicase_C"/>
    <property type="match status" value="1"/>
</dbReference>
<gene>
    <name evidence="3" type="ORF">DGQ38_02245</name>
</gene>
<reference evidence="3 4" key="1">
    <citation type="journal article" date="2018" name="Nat. Biotechnol.">
        <title>A standardized bacterial taxonomy based on genome phylogeny substantially revises the tree of life.</title>
        <authorList>
            <person name="Parks D.H."/>
            <person name="Chuvochina M."/>
            <person name="Waite D.W."/>
            <person name="Rinke C."/>
            <person name="Skarshewski A."/>
            <person name="Chaumeil P.A."/>
            <person name="Hugenholtz P."/>
        </authorList>
    </citation>
    <scope>NUCLEOTIDE SEQUENCE [LARGE SCALE GENOMIC DNA]</scope>
    <source>
        <strain evidence="3">UBA9359</strain>
    </source>
</reference>
<dbReference type="PROSITE" id="PS51194">
    <property type="entry name" value="HELICASE_CTER"/>
    <property type="match status" value="1"/>
</dbReference>
<dbReference type="AlphaFoldDB" id="A0A3D5IX74"/>
<dbReference type="GO" id="GO:0006281">
    <property type="term" value="P:DNA repair"/>
    <property type="evidence" value="ECO:0007669"/>
    <property type="project" value="TreeGrafter"/>
</dbReference>
<dbReference type="PANTHER" id="PTHR45766">
    <property type="entry name" value="DNA ANNEALING HELICASE AND ENDONUCLEASE ZRANB3 FAMILY MEMBER"/>
    <property type="match status" value="1"/>
</dbReference>
<evidence type="ECO:0000256" key="1">
    <source>
        <dbReference type="ARBA" id="ARBA00022801"/>
    </source>
</evidence>
<dbReference type="GO" id="GO:0031297">
    <property type="term" value="P:replication fork processing"/>
    <property type="evidence" value="ECO:0007669"/>
    <property type="project" value="TreeGrafter"/>
</dbReference>
<dbReference type="GO" id="GO:0005524">
    <property type="term" value="F:ATP binding"/>
    <property type="evidence" value="ECO:0007669"/>
    <property type="project" value="InterPro"/>
</dbReference>
<protein>
    <recommendedName>
        <fullName evidence="2">Helicase C-terminal domain-containing protein</fullName>
    </recommendedName>
</protein>
<accession>A0A3D5IX74</accession>
<comment type="caution">
    <text evidence="3">The sequence shown here is derived from an EMBL/GenBank/DDBJ whole genome shotgun (WGS) entry which is preliminary data.</text>
</comment>
<evidence type="ECO:0000259" key="2">
    <source>
        <dbReference type="PROSITE" id="PS51194"/>
    </source>
</evidence>
<name>A0A3D5IX74_9FLAO</name>
<proteinExistence type="predicted"/>
<dbReference type="SMART" id="SM00490">
    <property type="entry name" value="HELICc"/>
    <property type="match status" value="1"/>
</dbReference>
<dbReference type="InterPro" id="IPR014001">
    <property type="entry name" value="Helicase_ATP-bd"/>
</dbReference>
<dbReference type="Pfam" id="PF00176">
    <property type="entry name" value="SNF2-rel_dom"/>
    <property type="match status" value="1"/>
</dbReference>
<evidence type="ECO:0000313" key="4">
    <source>
        <dbReference type="Proteomes" id="UP000264330"/>
    </source>
</evidence>